<evidence type="ECO:0000256" key="1">
    <source>
        <dbReference type="SAM" id="SignalP"/>
    </source>
</evidence>
<dbReference type="KEGG" id="osg:BST96_08530"/>
<keyword evidence="3" id="KW-1185">Reference proteome</keyword>
<organism evidence="2 3">
    <name type="scientific">Oceanicoccus sagamiensis</name>
    <dbReference type="NCBI Taxonomy" id="716816"/>
    <lineage>
        <taxon>Bacteria</taxon>
        <taxon>Pseudomonadati</taxon>
        <taxon>Pseudomonadota</taxon>
        <taxon>Gammaproteobacteria</taxon>
        <taxon>Cellvibrionales</taxon>
        <taxon>Spongiibacteraceae</taxon>
        <taxon>Oceanicoccus</taxon>
    </lineage>
</organism>
<feature type="chain" id="PRO_5013344664" evidence="1">
    <location>
        <begin position="31"/>
        <end position="121"/>
    </location>
</feature>
<proteinExistence type="predicted"/>
<sequence>MKPLTRNNCSLCRFQRGALVVLLAISSAYAEKLSEEDLLEQQEYRSDLEEVVVVGAEPEWRKNMDKQEEWRPDRFKLPENPPSRSRMEWFPEYTKDERDNYQGVRDRTGENPEFQIFKMKF</sequence>
<evidence type="ECO:0000313" key="2">
    <source>
        <dbReference type="EMBL" id="ARN74160.1"/>
    </source>
</evidence>
<keyword evidence="1" id="KW-0732">Signal</keyword>
<feature type="signal peptide" evidence="1">
    <location>
        <begin position="1"/>
        <end position="30"/>
    </location>
</feature>
<reference evidence="2 3" key="1">
    <citation type="submission" date="2016-11" db="EMBL/GenBank/DDBJ databases">
        <title>Trade-off between light-utilization and light-protection in marine flavobacteria.</title>
        <authorList>
            <person name="Kumagai Y."/>
        </authorList>
    </citation>
    <scope>NUCLEOTIDE SEQUENCE [LARGE SCALE GENOMIC DNA]</scope>
    <source>
        <strain evidence="2 3">NBRC 107125</strain>
    </source>
</reference>
<dbReference type="STRING" id="716816.BST96_08530"/>
<dbReference type="OrthoDB" id="5740099at2"/>
<gene>
    <name evidence="2" type="ORF">BST96_08530</name>
</gene>
<name>A0A1X9N7W6_9GAMM</name>
<protein>
    <submittedName>
        <fullName evidence="2">Uncharacterized protein</fullName>
    </submittedName>
</protein>
<dbReference type="Proteomes" id="UP000193450">
    <property type="component" value="Chromosome"/>
</dbReference>
<dbReference type="EMBL" id="CP019343">
    <property type="protein sequence ID" value="ARN74160.1"/>
    <property type="molecule type" value="Genomic_DNA"/>
</dbReference>
<evidence type="ECO:0000313" key="3">
    <source>
        <dbReference type="Proteomes" id="UP000193450"/>
    </source>
</evidence>
<accession>A0A1X9N7W6</accession>
<dbReference type="RefSeq" id="WP_085758294.1">
    <property type="nucleotide sequence ID" value="NZ_CP019343.1"/>
</dbReference>
<dbReference type="AlphaFoldDB" id="A0A1X9N7W6"/>